<dbReference type="Proteomes" id="UP000622362">
    <property type="component" value="Unassembled WGS sequence"/>
</dbReference>
<dbReference type="RefSeq" id="WP_002440043.1">
    <property type="nucleotide sequence ID" value="NZ_AP019721.1"/>
</dbReference>
<dbReference type="GeneID" id="50018658"/>
<evidence type="ECO:0000313" key="4">
    <source>
        <dbReference type="Proteomes" id="UP000622362"/>
    </source>
</evidence>
<keyword evidence="1" id="KW-0812">Transmembrane</keyword>
<dbReference type="Pfam" id="PF15980">
    <property type="entry name" value="ComGF"/>
    <property type="match status" value="1"/>
</dbReference>
<dbReference type="EMBL" id="JACGQI010000001">
    <property type="protein sequence ID" value="MBF2229060.1"/>
    <property type="molecule type" value="Genomic_DNA"/>
</dbReference>
<comment type="caution">
    <text evidence="3">The sequence shown here is derived from an EMBL/GenBank/DDBJ whole genome shotgun (WGS) entry which is preliminary data.</text>
</comment>
<dbReference type="AlphaFoldDB" id="A0A8I0W563"/>
<organism evidence="3 4">
    <name type="scientific">Staphylococcus epidermidis</name>
    <dbReference type="NCBI Taxonomy" id="1282"/>
    <lineage>
        <taxon>Bacteria</taxon>
        <taxon>Bacillati</taxon>
        <taxon>Bacillota</taxon>
        <taxon>Bacilli</taxon>
        <taxon>Bacillales</taxon>
        <taxon>Staphylococcaceae</taxon>
        <taxon>Staphylococcus</taxon>
    </lineage>
</organism>
<keyword evidence="1" id="KW-1133">Transmembrane helix</keyword>
<feature type="transmembrane region" description="Helical" evidence="1">
    <location>
        <begin position="29"/>
        <end position="49"/>
    </location>
</feature>
<evidence type="ECO:0000256" key="1">
    <source>
        <dbReference type="SAM" id="Phobius"/>
    </source>
</evidence>
<evidence type="ECO:0000313" key="3">
    <source>
        <dbReference type="EMBL" id="MBF9302807.1"/>
    </source>
</evidence>
<keyword evidence="1" id="KW-0472">Membrane</keyword>
<reference evidence="2" key="1">
    <citation type="submission" date="2020-08" db="EMBL/GenBank/DDBJ databases">
        <title>Changes in the skin microbiome associated with squamous cell carcinoma in transplant recipients.</title>
        <authorList>
            <person name="Zaugg J."/>
            <person name="Krueger A."/>
            <person name="Lachner N."/>
        </authorList>
    </citation>
    <scope>NUCLEOTIDE SEQUENCE</scope>
    <source>
        <strain evidence="2">R5988</strain>
    </source>
</reference>
<gene>
    <name evidence="2" type="ORF">H3963_01105</name>
    <name evidence="3" type="ORF">I3V53_01715</name>
</gene>
<dbReference type="InterPro" id="IPR016977">
    <property type="entry name" value="ComGF"/>
</dbReference>
<sequence>MKYNYSIIKYVGRIKHLIREHVFQFNIKAFTYIEALFALFVTTLILALLPTILKLTSFYLNTAQNNEDIQFEFFRRDLLKEKMTTQNNYEIENAYTIKLKKDKDVIRYIYKNRKIYKNINQKGNITLLNHVLSTRILKTNDNIVKLLITTGETNDEHKEILFI</sequence>
<dbReference type="EMBL" id="JADPYN010000002">
    <property type="protein sequence ID" value="MBF9302807.1"/>
    <property type="molecule type" value="Genomic_DNA"/>
</dbReference>
<accession>A0A8I0W563</accession>
<dbReference type="Proteomes" id="UP000648077">
    <property type="component" value="Unassembled WGS sequence"/>
</dbReference>
<proteinExistence type="predicted"/>
<protein>
    <submittedName>
        <fullName evidence="3">Competence protein ComGF</fullName>
    </submittedName>
</protein>
<name>A0A8I0W563_STAEP</name>
<reference evidence="3" key="2">
    <citation type="submission" date="2020-11" db="EMBL/GenBank/DDBJ databases">
        <title>Molecular epidemiology and genomic profiles of multidrug-resistant bacteria collected from clinical sources in South Africa.</title>
        <authorList>
            <person name="Asante J."/>
            <person name="Amoako D.G."/>
        </authorList>
    </citation>
    <scope>NUCLEOTIDE SEQUENCE</scope>
    <source>
        <strain evidence="3">C68</strain>
    </source>
</reference>
<evidence type="ECO:0000313" key="2">
    <source>
        <dbReference type="EMBL" id="MBF2229060.1"/>
    </source>
</evidence>